<dbReference type="Proteomes" id="UP000663873">
    <property type="component" value="Unassembled WGS sequence"/>
</dbReference>
<dbReference type="AlphaFoldDB" id="A0A821CTD8"/>
<evidence type="ECO:0000313" key="2">
    <source>
        <dbReference type="Proteomes" id="UP000663873"/>
    </source>
</evidence>
<keyword evidence="2" id="KW-1185">Reference proteome</keyword>
<evidence type="ECO:0000313" key="1">
    <source>
        <dbReference type="EMBL" id="CAF4610409.1"/>
    </source>
</evidence>
<proteinExistence type="predicted"/>
<reference evidence="1" key="1">
    <citation type="submission" date="2021-02" db="EMBL/GenBank/DDBJ databases">
        <authorList>
            <person name="Nowell W R."/>
        </authorList>
    </citation>
    <scope>NUCLEOTIDE SEQUENCE</scope>
</reference>
<sequence length="34" mass="3813">RQPGPEVAEQLSIYQETLKAKTKQLKSLASEVNK</sequence>
<organism evidence="1 2">
    <name type="scientific">Rotaria socialis</name>
    <dbReference type="NCBI Taxonomy" id="392032"/>
    <lineage>
        <taxon>Eukaryota</taxon>
        <taxon>Metazoa</taxon>
        <taxon>Spiralia</taxon>
        <taxon>Gnathifera</taxon>
        <taxon>Rotifera</taxon>
        <taxon>Eurotatoria</taxon>
        <taxon>Bdelloidea</taxon>
        <taxon>Philodinida</taxon>
        <taxon>Philodinidae</taxon>
        <taxon>Rotaria</taxon>
    </lineage>
</organism>
<feature type="non-terminal residue" evidence="1">
    <location>
        <position position="1"/>
    </location>
</feature>
<dbReference type="EMBL" id="CAJOBP010025499">
    <property type="protein sequence ID" value="CAF4610409.1"/>
    <property type="molecule type" value="Genomic_DNA"/>
</dbReference>
<name>A0A821CTD8_9BILA</name>
<comment type="caution">
    <text evidence="1">The sequence shown here is derived from an EMBL/GenBank/DDBJ whole genome shotgun (WGS) entry which is preliminary data.</text>
</comment>
<accession>A0A821CTD8</accession>
<gene>
    <name evidence="1" type="ORF">UJA718_LOCUS31522</name>
</gene>
<protein>
    <submittedName>
        <fullName evidence="1">Uncharacterized protein</fullName>
    </submittedName>
</protein>